<dbReference type="EMBL" id="MKKU01000431">
    <property type="protein sequence ID" value="RNF12844.1"/>
    <property type="molecule type" value="Genomic_DNA"/>
</dbReference>
<dbReference type="RefSeq" id="XP_029226621.1">
    <property type="nucleotide sequence ID" value="XM_029373284.1"/>
</dbReference>
<feature type="compositionally biased region" description="Low complexity" evidence="1">
    <location>
        <begin position="225"/>
        <end position="239"/>
    </location>
</feature>
<feature type="region of interest" description="Disordered" evidence="1">
    <location>
        <begin position="220"/>
        <end position="283"/>
    </location>
</feature>
<evidence type="ECO:0000256" key="1">
    <source>
        <dbReference type="SAM" id="MobiDB-lite"/>
    </source>
</evidence>
<organism evidence="2 3">
    <name type="scientific">Trypanosoma conorhini</name>
    <dbReference type="NCBI Taxonomy" id="83891"/>
    <lineage>
        <taxon>Eukaryota</taxon>
        <taxon>Discoba</taxon>
        <taxon>Euglenozoa</taxon>
        <taxon>Kinetoplastea</taxon>
        <taxon>Metakinetoplastina</taxon>
        <taxon>Trypanosomatida</taxon>
        <taxon>Trypanosomatidae</taxon>
        <taxon>Trypanosoma</taxon>
    </lineage>
</organism>
<feature type="compositionally biased region" description="Basic and acidic residues" evidence="1">
    <location>
        <begin position="251"/>
        <end position="271"/>
    </location>
</feature>
<gene>
    <name evidence="2" type="ORF">Tco025E_06407</name>
</gene>
<dbReference type="GeneID" id="40320018"/>
<accession>A0A3R7RTU5</accession>
<evidence type="ECO:0000313" key="3">
    <source>
        <dbReference type="Proteomes" id="UP000284403"/>
    </source>
</evidence>
<dbReference type="Proteomes" id="UP000284403">
    <property type="component" value="Unassembled WGS sequence"/>
</dbReference>
<reference evidence="2 3" key="1">
    <citation type="journal article" date="2018" name="BMC Genomics">
        <title>Genomic comparison of Trypanosoma conorhini and Trypanosoma rangeli to Trypanosoma cruzi strains of high and low virulence.</title>
        <authorList>
            <person name="Bradwell K.R."/>
            <person name="Koparde V.N."/>
            <person name="Matveyev A.V."/>
            <person name="Serrano M.G."/>
            <person name="Alves J.M."/>
            <person name="Parikh H."/>
            <person name="Huang B."/>
            <person name="Lee V."/>
            <person name="Espinosa-Alvarez O."/>
            <person name="Ortiz P.A."/>
            <person name="Costa-Martins A.G."/>
            <person name="Teixeira M.M."/>
            <person name="Buck G.A."/>
        </authorList>
    </citation>
    <scope>NUCLEOTIDE SEQUENCE [LARGE SCALE GENOMIC DNA]</scope>
    <source>
        <strain evidence="2 3">025E</strain>
    </source>
</reference>
<proteinExistence type="predicted"/>
<keyword evidence="3" id="KW-1185">Reference proteome</keyword>
<comment type="caution">
    <text evidence="2">The sequence shown here is derived from an EMBL/GenBank/DDBJ whole genome shotgun (WGS) entry which is preliminary data.</text>
</comment>
<feature type="compositionally biased region" description="Basic residues" evidence="1">
    <location>
        <begin position="311"/>
        <end position="325"/>
    </location>
</feature>
<name>A0A3R7RTU5_9TRYP</name>
<evidence type="ECO:0000313" key="2">
    <source>
        <dbReference type="EMBL" id="RNF12844.1"/>
    </source>
</evidence>
<dbReference type="OrthoDB" id="243635at2759"/>
<protein>
    <submittedName>
        <fullName evidence="2">Uncharacterized protein</fullName>
    </submittedName>
</protein>
<feature type="region of interest" description="Disordered" evidence="1">
    <location>
        <begin position="117"/>
        <end position="144"/>
    </location>
</feature>
<feature type="region of interest" description="Disordered" evidence="1">
    <location>
        <begin position="311"/>
        <end position="335"/>
    </location>
</feature>
<sequence length="364" mass="39958">MSSSPSGDYIPWLLPLRPPTPPLHPSPVSVSLNAWALLDPSHSVTPRTMDGEFVSPRAQHAASSTAPHLWRSATATPNVTCGGCHREEVSLEWSILSGGQSHPQSGHDLCDFPTPEHSFSKVPSMPESKLGSFRTEDSHEVSDDDDPRSFLACASLGHPRGKYLRRRTTLPFINSCCFYSLPSMSYLALHLASPFELGNGGASYARFRSVVHPPRKMAFREKIPSESSDAASPESSALLDPRHSPAAGAWEDIKKSEEENTHAVDDGRGGDTGESGSEPDREGNSALALFSCMSFFRSVLRHIELMAADRKRRKVRNEHRRHRRGSGGGTTEEKNGWPDLSQWFSSEMETLLACTLHGIIAFML</sequence>
<dbReference type="AlphaFoldDB" id="A0A3R7RTU5"/>